<organism evidence="4 5">
    <name type="scientific">Electrophorus voltai</name>
    <dbReference type="NCBI Taxonomy" id="2609070"/>
    <lineage>
        <taxon>Eukaryota</taxon>
        <taxon>Metazoa</taxon>
        <taxon>Chordata</taxon>
        <taxon>Craniata</taxon>
        <taxon>Vertebrata</taxon>
        <taxon>Euteleostomi</taxon>
        <taxon>Actinopterygii</taxon>
        <taxon>Neopterygii</taxon>
        <taxon>Teleostei</taxon>
        <taxon>Ostariophysi</taxon>
        <taxon>Gymnotiformes</taxon>
        <taxon>Gymnotoidei</taxon>
        <taxon>Gymnotidae</taxon>
        <taxon>Electrophorus</taxon>
    </lineage>
</organism>
<dbReference type="Pfam" id="PF13516">
    <property type="entry name" value="LRR_6"/>
    <property type="match status" value="1"/>
</dbReference>
<proteinExistence type="predicted"/>
<evidence type="ECO:0000256" key="1">
    <source>
        <dbReference type="ARBA" id="ARBA00022614"/>
    </source>
</evidence>
<reference evidence="4" key="1">
    <citation type="submission" date="2023-03" db="EMBL/GenBank/DDBJ databases">
        <title>Electrophorus voltai genome.</title>
        <authorList>
            <person name="Bian C."/>
        </authorList>
    </citation>
    <scope>NUCLEOTIDE SEQUENCE</scope>
    <source>
        <strain evidence="4">CB-2022</strain>
        <tissue evidence="4">Muscle</tissue>
    </source>
</reference>
<feature type="compositionally biased region" description="Basic and acidic residues" evidence="3">
    <location>
        <begin position="1"/>
        <end position="12"/>
    </location>
</feature>
<dbReference type="InterPro" id="IPR051261">
    <property type="entry name" value="NLR"/>
</dbReference>
<keyword evidence="2" id="KW-0677">Repeat</keyword>
<dbReference type="SUPFAM" id="SSF52047">
    <property type="entry name" value="RNI-like"/>
    <property type="match status" value="1"/>
</dbReference>
<gene>
    <name evidence="4" type="ORF">P4O66_004090</name>
</gene>
<name>A0AAD9E178_9TELE</name>
<dbReference type="PANTHER" id="PTHR24106">
    <property type="entry name" value="NACHT, LRR AND CARD DOMAINS-CONTAINING"/>
    <property type="match status" value="1"/>
</dbReference>
<dbReference type="Gene3D" id="3.80.10.10">
    <property type="entry name" value="Ribonuclease Inhibitor"/>
    <property type="match status" value="1"/>
</dbReference>
<sequence>MERNKKTQDRPKHGTRNLGGTRDHYEALHELHQVVVQENTKLCSAADLQLCRPSCDEKQPILLSNCSITEEGCAALVSALRSNPSSHLRELNLNYNKPGDSGVKQLSALLEDPHCKLEKLH</sequence>
<dbReference type="SMART" id="SM00368">
    <property type="entry name" value="LRR_RI"/>
    <property type="match status" value="2"/>
</dbReference>
<evidence type="ECO:0000256" key="3">
    <source>
        <dbReference type="SAM" id="MobiDB-lite"/>
    </source>
</evidence>
<feature type="region of interest" description="Disordered" evidence="3">
    <location>
        <begin position="1"/>
        <end position="22"/>
    </location>
</feature>
<dbReference type="Proteomes" id="UP001239994">
    <property type="component" value="Unassembled WGS sequence"/>
</dbReference>
<evidence type="ECO:0000256" key="2">
    <source>
        <dbReference type="ARBA" id="ARBA00022737"/>
    </source>
</evidence>
<evidence type="ECO:0000313" key="5">
    <source>
        <dbReference type="Proteomes" id="UP001239994"/>
    </source>
</evidence>
<protein>
    <submittedName>
        <fullName evidence="4">Uncharacterized protein</fullName>
    </submittedName>
</protein>
<comment type="caution">
    <text evidence="4">The sequence shown here is derived from an EMBL/GenBank/DDBJ whole genome shotgun (WGS) entry which is preliminary data.</text>
</comment>
<evidence type="ECO:0000313" key="4">
    <source>
        <dbReference type="EMBL" id="KAK1803310.1"/>
    </source>
</evidence>
<dbReference type="AlphaFoldDB" id="A0AAD9E178"/>
<dbReference type="InterPro" id="IPR001611">
    <property type="entry name" value="Leu-rich_rpt"/>
</dbReference>
<keyword evidence="1" id="KW-0433">Leucine-rich repeat</keyword>
<accession>A0AAD9E178</accession>
<dbReference type="InterPro" id="IPR032675">
    <property type="entry name" value="LRR_dom_sf"/>
</dbReference>
<keyword evidence="5" id="KW-1185">Reference proteome</keyword>
<dbReference type="EMBL" id="JAROKS010000005">
    <property type="protein sequence ID" value="KAK1803310.1"/>
    <property type="molecule type" value="Genomic_DNA"/>
</dbReference>